<dbReference type="PRINTS" id="PR00320">
    <property type="entry name" value="GPROTEINBRPT"/>
</dbReference>
<dbReference type="SMART" id="SM00320">
    <property type="entry name" value="WD40"/>
    <property type="match status" value="7"/>
</dbReference>
<dbReference type="Gene3D" id="2.130.10.10">
    <property type="entry name" value="YVTN repeat-like/Quinoprotein amine dehydrogenase"/>
    <property type="match status" value="1"/>
</dbReference>
<dbReference type="Pfam" id="PF09070">
    <property type="entry name" value="PFU"/>
    <property type="match status" value="1"/>
</dbReference>
<dbReference type="FunCoup" id="A0A0C2XKA3">
    <property type="interactions" value="1122"/>
</dbReference>
<evidence type="ECO:0000313" key="9">
    <source>
        <dbReference type="EMBL" id="KIL69931.1"/>
    </source>
</evidence>
<dbReference type="Pfam" id="PF00400">
    <property type="entry name" value="WD40"/>
    <property type="match status" value="6"/>
</dbReference>
<evidence type="ECO:0000256" key="2">
    <source>
        <dbReference type="ARBA" id="ARBA00022490"/>
    </source>
</evidence>
<dbReference type="STRING" id="946122.A0A0C2XKA3"/>
<dbReference type="OrthoDB" id="10265988at2759"/>
<feature type="repeat" description="WD" evidence="5">
    <location>
        <begin position="142"/>
        <end position="173"/>
    </location>
</feature>
<keyword evidence="4" id="KW-0677">Repeat</keyword>
<keyword evidence="3 5" id="KW-0853">WD repeat</keyword>
<evidence type="ECO:0000313" key="10">
    <source>
        <dbReference type="Proteomes" id="UP000054549"/>
    </source>
</evidence>
<name>A0A0C2XKA3_AMAMK</name>
<dbReference type="FunFam" id="2.130.10.10:FF:000236">
    <property type="entry name" value="Polyubiquitin binding protein (Doa1/Ufd3)"/>
    <property type="match status" value="1"/>
</dbReference>
<dbReference type="EMBL" id="KN818225">
    <property type="protein sequence ID" value="KIL69931.1"/>
    <property type="molecule type" value="Genomic_DNA"/>
</dbReference>
<dbReference type="InterPro" id="IPR020472">
    <property type="entry name" value="WD40_PAC1"/>
</dbReference>
<feature type="region of interest" description="Disordered" evidence="6">
    <location>
        <begin position="458"/>
        <end position="491"/>
    </location>
</feature>
<evidence type="ECO:0000256" key="3">
    <source>
        <dbReference type="ARBA" id="ARBA00022574"/>
    </source>
</evidence>
<dbReference type="GO" id="GO:0005737">
    <property type="term" value="C:cytoplasm"/>
    <property type="evidence" value="ECO:0007669"/>
    <property type="project" value="UniProtKB-SubCell"/>
</dbReference>
<dbReference type="InterPro" id="IPR015943">
    <property type="entry name" value="WD40/YVTN_repeat-like_dom_sf"/>
</dbReference>
<dbReference type="GO" id="GO:0005634">
    <property type="term" value="C:nucleus"/>
    <property type="evidence" value="ECO:0007669"/>
    <property type="project" value="TreeGrafter"/>
</dbReference>
<dbReference type="InterPro" id="IPR038122">
    <property type="entry name" value="PFU_sf"/>
</dbReference>
<dbReference type="PROSITE" id="PS51396">
    <property type="entry name" value="PUL"/>
    <property type="match status" value="1"/>
</dbReference>
<dbReference type="Gene3D" id="1.25.10.10">
    <property type="entry name" value="Leucine-rich Repeat Variant"/>
    <property type="match status" value="1"/>
</dbReference>
<evidence type="ECO:0000259" key="8">
    <source>
        <dbReference type="PROSITE" id="PS51396"/>
    </source>
</evidence>
<feature type="repeat" description="WD" evidence="5">
    <location>
        <begin position="181"/>
        <end position="213"/>
    </location>
</feature>
<dbReference type="CDD" id="cd00200">
    <property type="entry name" value="WD40"/>
    <property type="match status" value="1"/>
</dbReference>
<evidence type="ECO:0008006" key="11">
    <source>
        <dbReference type="Google" id="ProtNLM"/>
    </source>
</evidence>
<dbReference type="PROSITE" id="PS51394">
    <property type="entry name" value="PFU"/>
    <property type="match status" value="1"/>
</dbReference>
<dbReference type="InterPro" id="IPR015155">
    <property type="entry name" value="PFU"/>
</dbReference>
<dbReference type="InParanoid" id="A0A0C2XKA3"/>
<proteinExistence type="predicted"/>
<feature type="domain" description="PFU" evidence="7">
    <location>
        <begin position="357"/>
        <end position="452"/>
    </location>
</feature>
<reference evidence="9 10" key="1">
    <citation type="submission" date="2014-04" db="EMBL/GenBank/DDBJ databases">
        <title>Evolutionary Origins and Diversification of the Mycorrhizal Mutualists.</title>
        <authorList>
            <consortium name="DOE Joint Genome Institute"/>
            <consortium name="Mycorrhizal Genomics Consortium"/>
            <person name="Kohler A."/>
            <person name="Kuo A."/>
            <person name="Nagy L.G."/>
            <person name="Floudas D."/>
            <person name="Copeland A."/>
            <person name="Barry K.W."/>
            <person name="Cichocki N."/>
            <person name="Veneault-Fourrey C."/>
            <person name="LaButti K."/>
            <person name="Lindquist E.A."/>
            <person name="Lipzen A."/>
            <person name="Lundell T."/>
            <person name="Morin E."/>
            <person name="Murat C."/>
            <person name="Riley R."/>
            <person name="Ohm R."/>
            <person name="Sun H."/>
            <person name="Tunlid A."/>
            <person name="Henrissat B."/>
            <person name="Grigoriev I.V."/>
            <person name="Hibbett D.S."/>
            <person name="Martin F."/>
        </authorList>
    </citation>
    <scope>NUCLEOTIDE SEQUENCE [LARGE SCALE GENOMIC DNA]</scope>
    <source>
        <strain evidence="9 10">Koide BX008</strain>
    </source>
</reference>
<dbReference type="SUPFAM" id="SSF50978">
    <property type="entry name" value="WD40 repeat-like"/>
    <property type="match status" value="1"/>
</dbReference>
<gene>
    <name evidence="9" type="ORF">M378DRAFT_184295</name>
</gene>
<dbReference type="AlphaFoldDB" id="A0A0C2XKA3"/>
<feature type="repeat" description="WD" evidence="5">
    <location>
        <begin position="221"/>
        <end position="252"/>
    </location>
</feature>
<dbReference type="PANTHER" id="PTHR19849">
    <property type="entry name" value="PHOSPHOLIPASE A-2-ACTIVATING PROTEIN"/>
    <property type="match status" value="1"/>
</dbReference>
<evidence type="ECO:0000256" key="4">
    <source>
        <dbReference type="ARBA" id="ARBA00022737"/>
    </source>
</evidence>
<dbReference type="GO" id="GO:0043130">
    <property type="term" value="F:ubiquitin binding"/>
    <property type="evidence" value="ECO:0007669"/>
    <property type="project" value="TreeGrafter"/>
</dbReference>
<dbReference type="InterPro" id="IPR001680">
    <property type="entry name" value="WD40_rpt"/>
</dbReference>
<dbReference type="GO" id="GO:0043161">
    <property type="term" value="P:proteasome-mediated ubiquitin-dependent protein catabolic process"/>
    <property type="evidence" value="ECO:0007669"/>
    <property type="project" value="TreeGrafter"/>
</dbReference>
<evidence type="ECO:0000259" key="7">
    <source>
        <dbReference type="PROSITE" id="PS51394"/>
    </source>
</evidence>
<dbReference type="Proteomes" id="UP000054549">
    <property type="component" value="Unassembled WGS sequence"/>
</dbReference>
<dbReference type="PROSITE" id="PS50294">
    <property type="entry name" value="WD_REPEATS_REGION"/>
    <property type="match status" value="3"/>
</dbReference>
<dbReference type="GO" id="GO:0010992">
    <property type="term" value="P:ubiquitin recycling"/>
    <property type="evidence" value="ECO:0007669"/>
    <property type="project" value="TreeGrafter"/>
</dbReference>
<dbReference type="InterPro" id="IPR011989">
    <property type="entry name" value="ARM-like"/>
</dbReference>
<feature type="compositionally biased region" description="Polar residues" evidence="6">
    <location>
        <begin position="463"/>
        <end position="491"/>
    </location>
</feature>
<dbReference type="Pfam" id="PF08324">
    <property type="entry name" value="PUL"/>
    <property type="match status" value="1"/>
</dbReference>
<comment type="subcellular location">
    <subcellularLocation>
        <location evidence="1">Cytoplasm</location>
    </subcellularLocation>
</comment>
<accession>A0A0C2XKA3</accession>
<evidence type="ECO:0000256" key="6">
    <source>
        <dbReference type="SAM" id="MobiDB-lite"/>
    </source>
</evidence>
<dbReference type="PANTHER" id="PTHR19849:SF0">
    <property type="entry name" value="PHOSPHOLIPASE A-2-ACTIVATING PROTEIN"/>
    <property type="match status" value="1"/>
</dbReference>
<dbReference type="PROSITE" id="PS50082">
    <property type="entry name" value="WD_REPEATS_2"/>
    <property type="match status" value="4"/>
</dbReference>
<protein>
    <recommendedName>
        <fullName evidence="11">Phospholipase A-2-activating protein</fullName>
    </recommendedName>
</protein>
<sequence>MPYRLSAALKAHSSDVRALSTPNNDLILSASRDATAIHWERAATSKDFNLASTLRAGPRFVNAVAYIAPTSEALKGYAVTGGQDSVINIFSLGSPKEEPDYTLVGHTDNVCALAVTASGTIISGSWDKTAKVWKDFHLSYELRGHSQSVWAVLAIDEERFLTGSADKTIKLWQQHKTLQTYSGHQDAVRGLSLVPDIGFASCSNDSEVRVWTLGGDLVYSLSGHTSFVYALSTLPDNNLVSSGEDRTVRVWKDGECVQTIVHPAISVWSVSTMPNGDIVSGSSDGVVRVFSESEERWASETELKEYDTQVANQALPAQQMGDIKKSDLPGTEALVNPGKKSGEVKMIKNEDKVEAYQWDSNRQMWEKIGDVVDAIGQGRKQLFNGKEYDYVFDVDIKDGAPPLKLPFNATENPFTAAQRFLQENDLPLSYIDQVVNFIEKNTGGVSLGGNEQYVDPFTGGSRYRNTAGSVPPSTSTSQNADPFTSASAYTGTNPQPSVAKILPVARFLSFKQANVSAMQGKLYQFDEALRNEISTSTLTMYPEEINAFDDAFTHLSLLTSSPPQKPAQLLTPVHAEAIINVLERWPASQRFPVIDLARLLVGYCPNMFQNSAVKERFYGALVKAADWTSPWDAPLSKVRETNTLLVLRTMANALQEGTRVDEPWARQYSSLGKNQRLGLASLVFNASCVNLKTPFDQDTCNLFLTSCMKILSAVGTDSEPVYRTLVGLGNVIYATKRNGSQLENQWKVGFTQVLPNISTTFPEERFRNVIQEMVELL</sequence>
<keyword evidence="10" id="KW-1185">Reference proteome</keyword>
<evidence type="ECO:0000256" key="1">
    <source>
        <dbReference type="ARBA" id="ARBA00004496"/>
    </source>
</evidence>
<dbReference type="InterPro" id="IPR013535">
    <property type="entry name" value="PUL_dom"/>
</dbReference>
<organism evidence="9 10">
    <name type="scientific">Amanita muscaria (strain Koide BX008)</name>
    <dbReference type="NCBI Taxonomy" id="946122"/>
    <lineage>
        <taxon>Eukaryota</taxon>
        <taxon>Fungi</taxon>
        <taxon>Dikarya</taxon>
        <taxon>Basidiomycota</taxon>
        <taxon>Agaricomycotina</taxon>
        <taxon>Agaricomycetes</taxon>
        <taxon>Agaricomycetidae</taxon>
        <taxon>Agaricales</taxon>
        <taxon>Pluteineae</taxon>
        <taxon>Amanitaceae</taxon>
        <taxon>Amanita</taxon>
    </lineage>
</organism>
<feature type="domain" description="PUL" evidence="8">
    <location>
        <begin position="500"/>
        <end position="776"/>
    </location>
</feature>
<keyword evidence="2" id="KW-0963">Cytoplasm</keyword>
<evidence type="ECO:0000256" key="5">
    <source>
        <dbReference type="PROSITE-ProRule" id="PRU00221"/>
    </source>
</evidence>
<dbReference type="InterPro" id="IPR036322">
    <property type="entry name" value="WD40_repeat_dom_sf"/>
</dbReference>
<dbReference type="HOGENOM" id="CLU_011791_2_0_1"/>
<feature type="repeat" description="WD" evidence="5">
    <location>
        <begin position="103"/>
        <end position="134"/>
    </location>
</feature>
<dbReference type="Gene3D" id="3.10.20.870">
    <property type="entry name" value="PFU (PLAA family ubiquitin binding), C-terminal domain"/>
    <property type="match status" value="1"/>
</dbReference>